<dbReference type="EMBL" id="MT141450">
    <property type="protein sequence ID" value="QJA61706.1"/>
    <property type="molecule type" value="Genomic_DNA"/>
</dbReference>
<proteinExistence type="predicted"/>
<reference evidence="1" key="1">
    <citation type="submission" date="2020-03" db="EMBL/GenBank/DDBJ databases">
        <title>The deep terrestrial virosphere.</title>
        <authorList>
            <person name="Holmfeldt K."/>
            <person name="Nilsson E."/>
            <person name="Simone D."/>
            <person name="Lopez-Fernandez M."/>
            <person name="Wu X."/>
            <person name="de Brujin I."/>
            <person name="Lundin D."/>
            <person name="Andersson A."/>
            <person name="Bertilsson S."/>
            <person name="Dopson M."/>
        </authorList>
    </citation>
    <scope>NUCLEOTIDE SEQUENCE</scope>
    <source>
        <strain evidence="1">MM415B00897</strain>
    </source>
</reference>
<name>A0A6M3IVV6_9ZZZZ</name>
<sequence>MNAKQENSRKYIGLILCSRDTAWACRFEDHWIVGNRMMGTLEHRDFLQGVLEVSARGNTCVVIEDIDVAPKKPASRKTFALLNEVLKMCKELKLEHMIVHRSDWTRSVEIDTCVSRTGLETVTETEKNAICLCMYAEKTWG</sequence>
<gene>
    <name evidence="1" type="ORF">MM415B00897_0017</name>
</gene>
<organism evidence="1">
    <name type="scientific">viral metagenome</name>
    <dbReference type="NCBI Taxonomy" id="1070528"/>
    <lineage>
        <taxon>unclassified sequences</taxon>
        <taxon>metagenomes</taxon>
        <taxon>organismal metagenomes</taxon>
    </lineage>
</organism>
<evidence type="ECO:0000313" key="1">
    <source>
        <dbReference type="EMBL" id="QJA61706.1"/>
    </source>
</evidence>
<protein>
    <submittedName>
        <fullName evidence="1">Uncharacterized protein</fullName>
    </submittedName>
</protein>
<accession>A0A6M3IVV6</accession>
<dbReference type="AlphaFoldDB" id="A0A6M3IVV6"/>